<dbReference type="Pfam" id="PF13185">
    <property type="entry name" value="GAF_2"/>
    <property type="match status" value="1"/>
</dbReference>
<sequence length="198" mass="21491">MPNAGESKAYLEAIRKVTGELTSTLDVGEVLRDVVRLTAEATNARGSALRLLDERTQRLELSASWGLSAGYLAKGPIDGGQSLSACMGGEIVHIRDVRTDPRVQYPREAEAEGIASMLSVPMALRGKVIGVVRLYSAESRAYSEEEMEFLRALADLGALAIEHARLYSSLKADHESLIGEFHAWFESSVYPPEGAPKT</sequence>
<reference evidence="2" key="1">
    <citation type="submission" date="2020-07" db="EMBL/GenBank/DDBJ databases">
        <title>Huge and variable diversity of episymbiotic CPR bacteria and DPANN archaea in groundwater ecosystems.</title>
        <authorList>
            <person name="He C.Y."/>
            <person name="Keren R."/>
            <person name="Whittaker M."/>
            <person name="Farag I.F."/>
            <person name="Doudna J."/>
            <person name="Cate J.H.D."/>
            <person name="Banfield J.F."/>
        </authorList>
    </citation>
    <scope>NUCLEOTIDE SEQUENCE</scope>
    <source>
        <strain evidence="2">NC_groundwater_1370_Ag_S-0.2um_69_93</strain>
    </source>
</reference>
<dbReference type="Proteomes" id="UP000752292">
    <property type="component" value="Unassembled WGS sequence"/>
</dbReference>
<name>A0A932ZVE9_UNCTE</name>
<dbReference type="SMART" id="SM00065">
    <property type="entry name" value="GAF"/>
    <property type="match status" value="1"/>
</dbReference>
<gene>
    <name evidence="2" type="ORF">HY618_00550</name>
</gene>
<dbReference type="EMBL" id="JACQRX010000025">
    <property type="protein sequence ID" value="MBI4250922.1"/>
    <property type="molecule type" value="Genomic_DNA"/>
</dbReference>
<dbReference type="InterPro" id="IPR003018">
    <property type="entry name" value="GAF"/>
</dbReference>
<comment type="caution">
    <text evidence="2">The sequence shown here is derived from an EMBL/GenBank/DDBJ whole genome shotgun (WGS) entry which is preliminary data.</text>
</comment>
<protein>
    <submittedName>
        <fullName evidence="2">GAF domain-containing protein</fullName>
    </submittedName>
</protein>
<evidence type="ECO:0000313" key="3">
    <source>
        <dbReference type="Proteomes" id="UP000752292"/>
    </source>
</evidence>
<organism evidence="2 3">
    <name type="scientific">Tectimicrobiota bacterium</name>
    <dbReference type="NCBI Taxonomy" id="2528274"/>
    <lineage>
        <taxon>Bacteria</taxon>
        <taxon>Pseudomonadati</taxon>
        <taxon>Nitrospinota/Tectimicrobiota group</taxon>
        <taxon>Candidatus Tectimicrobiota</taxon>
    </lineage>
</organism>
<evidence type="ECO:0000259" key="1">
    <source>
        <dbReference type="SMART" id="SM00065"/>
    </source>
</evidence>
<dbReference type="AlphaFoldDB" id="A0A932ZVE9"/>
<accession>A0A932ZVE9</accession>
<dbReference type="Gene3D" id="3.30.450.40">
    <property type="match status" value="1"/>
</dbReference>
<proteinExistence type="predicted"/>
<feature type="domain" description="GAF" evidence="1">
    <location>
        <begin position="26"/>
        <end position="171"/>
    </location>
</feature>
<dbReference type="SUPFAM" id="SSF55781">
    <property type="entry name" value="GAF domain-like"/>
    <property type="match status" value="1"/>
</dbReference>
<dbReference type="InterPro" id="IPR029016">
    <property type="entry name" value="GAF-like_dom_sf"/>
</dbReference>
<evidence type="ECO:0000313" key="2">
    <source>
        <dbReference type="EMBL" id="MBI4250922.1"/>
    </source>
</evidence>